<feature type="transmembrane region" description="Helical" evidence="1">
    <location>
        <begin position="12"/>
        <end position="34"/>
    </location>
</feature>
<evidence type="ECO:0000313" key="2">
    <source>
        <dbReference type="EMBL" id="GBP06900.1"/>
    </source>
</evidence>
<keyword evidence="1" id="KW-1133">Transmembrane helix</keyword>
<name>A0A4C1T044_EUMVA</name>
<keyword evidence="1" id="KW-0812">Transmembrane</keyword>
<accession>A0A4C1T044</accession>
<evidence type="ECO:0000256" key="1">
    <source>
        <dbReference type="SAM" id="Phobius"/>
    </source>
</evidence>
<comment type="caution">
    <text evidence="2">The sequence shown here is derived from an EMBL/GenBank/DDBJ whole genome shotgun (WGS) entry which is preliminary data.</text>
</comment>
<keyword evidence="1" id="KW-0472">Membrane</keyword>
<sequence length="187" mass="20774">MPHSPPPSWSSLCIAISVPFTITSLVHSCFFFIVSNAVSTTHPPGSWPHTLSRTQVPLFSKHCSQPPPSYLTTSTSSSTSIVPPQYMEAPLETLSAPRATTPLPPRAWRHHLQLLYWSFQSTLDSVCLFLWSLGSSVVIRCIAFSHPASPTAYEAIQCTIYSSIQKRHLPLILPLKPNRSRMQPPKI</sequence>
<organism evidence="2 3">
    <name type="scientific">Eumeta variegata</name>
    <name type="common">Bagworm moth</name>
    <name type="synonym">Eumeta japonica</name>
    <dbReference type="NCBI Taxonomy" id="151549"/>
    <lineage>
        <taxon>Eukaryota</taxon>
        <taxon>Metazoa</taxon>
        <taxon>Ecdysozoa</taxon>
        <taxon>Arthropoda</taxon>
        <taxon>Hexapoda</taxon>
        <taxon>Insecta</taxon>
        <taxon>Pterygota</taxon>
        <taxon>Neoptera</taxon>
        <taxon>Endopterygota</taxon>
        <taxon>Lepidoptera</taxon>
        <taxon>Glossata</taxon>
        <taxon>Ditrysia</taxon>
        <taxon>Tineoidea</taxon>
        <taxon>Psychidae</taxon>
        <taxon>Oiketicinae</taxon>
        <taxon>Eumeta</taxon>
    </lineage>
</organism>
<protein>
    <submittedName>
        <fullName evidence="2">Uncharacterized protein</fullName>
    </submittedName>
</protein>
<evidence type="ECO:0000313" key="3">
    <source>
        <dbReference type="Proteomes" id="UP000299102"/>
    </source>
</evidence>
<dbReference type="EMBL" id="BGZK01004104">
    <property type="protein sequence ID" value="GBP06900.1"/>
    <property type="molecule type" value="Genomic_DNA"/>
</dbReference>
<dbReference type="AlphaFoldDB" id="A0A4C1T044"/>
<keyword evidence="3" id="KW-1185">Reference proteome</keyword>
<proteinExistence type="predicted"/>
<dbReference type="Proteomes" id="UP000299102">
    <property type="component" value="Unassembled WGS sequence"/>
</dbReference>
<gene>
    <name evidence="2" type="ORF">EVAR_67456_1</name>
</gene>
<reference evidence="2 3" key="1">
    <citation type="journal article" date="2019" name="Commun. Biol.">
        <title>The bagworm genome reveals a unique fibroin gene that provides high tensile strength.</title>
        <authorList>
            <person name="Kono N."/>
            <person name="Nakamura H."/>
            <person name="Ohtoshi R."/>
            <person name="Tomita M."/>
            <person name="Numata K."/>
            <person name="Arakawa K."/>
        </authorList>
    </citation>
    <scope>NUCLEOTIDE SEQUENCE [LARGE SCALE GENOMIC DNA]</scope>
</reference>